<keyword evidence="6 11" id="KW-0630">Potassium</keyword>
<feature type="domain" description="Inward rectifier potassium channel C-terminal" evidence="12">
    <location>
        <begin position="1"/>
        <end position="84"/>
    </location>
</feature>
<dbReference type="InterPro" id="IPR014756">
    <property type="entry name" value="Ig_E-set"/>
</dbReference>
<dbReference type="GO" id="GO:1990573">
    <property type="term" value="P:potassium ion import across plasma membrane"/>
    <property type="evidence" value="ECO:0007669"/>
    <property type="project" value="TreeGrafter"/>
</dbReference>
<evidence type="ECO:0000256" key="1">
    <source>
        <dbReference type="ARBA" id="ARBA00004141"/>
    </source>
</evidence>
<evidence type="ECO:0000256" key="6">
    <source>
        <dbReference type="ARBA" id="ARBA00022958"/>
    </source>
</evidence>
<dbReference type="GO" id="GO:0005886">
    <property type="term" value="C:plasma membrane"/>
    <property type="evidence" value="ECO:0007669"/>
    <property type="project" value="TreeGrafter"/>
</dbReference>
<evidence type="ECO:0000256" key="11">
    <source>
        <dbReference type="RuleBase" id="RU003822"/>
    </source>
</evidence>
<evidence type="ECO:0000256" key="4">
    <source>
        <dbReference type="ARBA" id="ARBA00022692"/>
    </source>
</evidence>
<dbReference type="VEuPathDB" id="VectorBase:SSCA009637"/>
<dbReference type="PANTHER" id="PTHR11767">
    <property type="entry name" value="INWARD RECTIFIER POTASSIUM CHANNEL"/>
    <property type="match status" value="1"/>
</dbReference>
<protein>
    <submittedName>
        <fullName evidence="13">ATP-sensitive inward rectifier potassium channel 12-like protein</fullName>
    </submittedName>
</protein>
<evidence type="ECO:0000256" key="5">
    <source>
        <dbReference type="ARBA" id="ARBA00022882"/>
    </source>
</evidence>
<gene>
    <name evidence="13" type="ORF">QR98_0101560</name>
</gene>
<dbReference type="PRINTS" id="PR01320">
    <property type="entry name" value="KIRCHANNEL"/>
</dbReference>
<evidence type="ECO:0000256" key="7">
    <source>
        <dbReference type="ARBA" id="ARBA00022989"/>
    </source>
</evidence>
<evidence type="ECO:0000313" key="13">
    <source>
        <dbReference type="EMBL" id="KPM11583.1"/>
    </source>
</evidence>
<keyword evidence="8 11" id="KW-0406">Ion transport</keyword>
<evidence type="ECO:0000256" key="8">
    <source>
        <dbReference type="ARBA" id="ARBA00023065"/>
    </source>
</evidence>
<keyword evidence="4 11" id="KW-0812">Transmembrane</keyword>
<accession>A0A132AKY3</accession>
<proteinExistence type="inferred from homology"/>
<dbReference type="PANTHER" id="PTHR11767:SF102">
    <property type="entry name" value="INWARDLY RECTIFYING POTASSIUM CHANNEL 1, ISOFORM F"/>
    <property type="match status" value="1"/>
</dbReference>
<dbReference type="EMBL" id="JXLN01017499">
    <property type="protein sequence ID" value="KPM11583.1"/>
    <property type="molecule type" value="Genomic_DNA"/>
</dbReference>
<sequence>MNADDLCREKFEIVAFLEGTVESTGQTVQARTSYLPSEILWGYRFEQIIRYQHNIGEYLVDYSRFNNVYMVDTSYCSAEELDEELYQQQFTQESKN</sequence>
<dbReference type="GO" id="GO:0034765">
    <property type="term" value="P:regulation of monoatomic ion transmembrane transport"/>
    <property type="evidence" value="ECO:0007669"/>
    <property type="project" value="TreeGrafter"/>
</dbReference>
<dbReference type="SUPFAM" id="SSF81296">
    <property type="entry name" value="E set domains"/>
    <property type="match status" value="1"/>
</dbReference>
<keyword evidence="10 11" id="KW-0407">Ion channel</keyword>
<evidence type="ECO:0000313" key="14">
    <source>
        <dbReference type="Proteomes" id="UP000616769"/>
    </source>
</evidence>
<dbReference type="Proteomes" id="UP000616769">
    <property type="component" value="Unassembled WGS sequence"/>
</dbReference>
<evidence type="ECO:0000256" key="2">
    <source>
        <dbReference type="ARBA" id="ARBA00022448"/>
    </source>
</evidence>
<keyword evidence="5 11" id="KW-0851">Voltage-gated channel</keyword>
<dbReference type="Gene3D" id="2.60.40.1400">
    <property type="entry name" value="G protein-activated inward rectifier potassium channel 1"/>
    <property type="match status" value="1"/>
</dbReference>
<comment type="subcellular location">
    <subcellularLocation>
        <location evidence="1 11">Membrane</location>
        <topology evidence="1 11">Multi-pass membrane protein</topology>
    </subcellularLocation>
</comment>
<name>A0A132AKY3_SARSC</name>
<evidence type="ECO:0000256" key="9">
    <source>
        <dbReference type="ARBA" id="ARBA00023136"/>
    </source>
</evidence>
<dbReference type="InterPro" id="IPR016449">
    <property type="entry name" value="K_chnl_inward-rec_Kir"/>
</dbReference>
<comment type="caution">
    <text evidence="13">The sequence shown here is derived from an EMBL/GenBank/DDBJ whole genome shotgun (WGS) entry which is preliminary data.</text>
</comment>
<dbReference type="AlphaFoldDB" id="A0A132AKY3"/>
<keyword evidence="2 11" id="KW-0813">Transport</keyword>
<evidence type="ECO:0000256" key="10">
    <source>
        <dbReference type="ARBA" id="ARBA00023303"/>
    </source>
</evidence>
<dbReference type="OrthoDB" id="273257at2759"/>
<dbReference type="GO" id="GO:0005242">
    <property type="term" value="F:inward rectifier potassium channel activity"/>
    <property type="evidence" value="ECO:0007669"/>
    <property type="project" value="InterPro"/>
</dbReference>
<dbReference type="GO" id="GO:0034702">
    <property type="term" value="C:monoatomic ion channel complex"/>
    <property type="evidence" value="ECO:0007669"/>
    <property type="project" value="UniProtKB-KW"/>
</dbReference>
<reference evidence="13 14" key="1">
    <citation type="journal article" date="2015" name="Parasit. Vectors">
        <title>Draft genome of the scabies mite.</title>
        <authorList>
            <person name="Rider S.D.Jr."/>
            <person name="Morgan M.S."/>
            <person name="Arlian L.G."/>
        </authorList>
    </citation>
    <scope>NUCLEOTIDE SEQUENCE [LARGE SCALE GENOMIC DNA]</scope>
    <source>
        <strain evidence="13">Arlian Lab</strain>
    </source>
</reference>
<evidence type="ECO:0000259" key="12">
    <source>
        <dbReference type="Pfam" id="PF17655"/>
    </source>
</evidence>
<comment type="similarity">
    <text evidence="11">Belongs to the inward rectifier-type potassium channel (TC 1.A.2.1) family.</text>
</comment>
<evidence type="ECO:0000256" key="3">
    <source>
        <dbReference type="ARBA" id="ARBA00022538"/>
    </source>
</evidence>
<keyword evidence="7" id="KW-1133">Transmembrane helix</keyword>
<keyword evidence="3 11" id="KW-0633">Potassium transport</keyword>
<dbReference type="InterPro" id="IPR041647">
    <property type="entry name" value="IRK_C"/>
</dbReference>
<keyword evidence="9" id="KW-0472">Membrane</keyword>
<dbReference type="Pfam" id="PF17655">
    <property type="entry name" value="IRK_C"/>
    <property type="match status" value="1"/>
</dbReference>
<dbReference type="InterPro" id="IPR013518">
    <property type="entry name" value="K_chnl_inward-rec_Kir_cyto"/>
</dbReference>
<organism evidence="13 14">
    <name type="scientific">Sarcoptes scabiei</name>
    <name type="common">Itch mite</name>
    <name type="synonym">Acarus scabiei</name>
    <dbReference type="NCBI Taxonomy" id="52283"/>
    <lineage>
        <taxon>Eukaryota</taxon>
        <taxon>Metazoa</taxon>
        <taxon>Ecdysozoa</taxon>
        <taxon>Arthropoda</taxon>
        <taxon>Chelicerata</taxon>
        <taxon>Arachnida</taxon>
        <taxon>Acari</taxon>
        <taxon>Acariformes</taxon>
        <taxon>Sarcoptiformes</taxon>
        <taxon>Astigmata</taxon>
        <taxon>Psoroptidia</taxon>
        <taxon>Sarcoptoidea</taxon>
        <taxon>Sarcoptidae</taxon>
        <taxon>Sarcoptinae</taxon>
        <taxon>Sarcoptes</taxon>
    </lineage>
</organism>